<gene>
    <name evidence="1" type="ORF">C8035_v011788</name>
</gene>
<protein>
    <submittedName>
        <fullName evidence="1">Uncharacterized protein</fullName>
    </submittedName>
</protein>
<organism evidence="1 2">
    <name type="scientific">Colletotrichum spinosum</name>
    <dbReference type="NCBI Taxonomy" id="1347390"/>
    <lineage>
        <taxon>Eukaryota</taxon>
        <taxon>Fungi</taxon>
        <taxon>Dikarya</taxon>
        <taxon>Ascomycota</taxon>
        <taxon>Pezizomycotina</taxon>
        <taxon>Sordariomycetes</taxon>
        <taxon>Hypocreomycetidae</taxon>
        <taxon>Glomerellales</taxon>
        <taxon>Glomerellaceae</taxon>
        <taxon>Colletotrichum</taxon>
        <taxon>Colletotrichum orbiculare species complex</taxon>
    </lineage>
</organism>
<dbReference type="EMBL" id="QAPG01000077">
    <property type="protein sequence ID" value="TDZ32491.1"/>
    <property type="molecule type" value="Genomic_DNA"/>
</dbReference>
<proteinExistence type="predicted"/>
<accession>A0A4R8Q2E8</accession>
<comment type="caution">
    <text evidence="1">The sequence shown here is derived from an EMBL/GenBank/DDBJ whole genome shotgun (WGS) entry which is preliminary data.</text>
</comment>
<sequence>MENPGHRNAANGVPMAGTILLPTEIILQIMEELANQIKSQFRPILYRLVHKPAEPGGLRIDRIVGLGYSPRYRKIRSVWTINHYFKPRVRNSSDVLQFTNLLTPPLHEVFHFVENIRLESTAKYTDEREGFERDPTALLSLPNLRKISIEVGREEELYMWPAELLLRRPLYHHIQPINHYIYPGLAEWELD</sequence>
<dbReference type="AlphaFoldDB" id="A0A4R8Q2E8"/>
<reference evidence="1 2" key="1">
    <citation type="submission" date="2018-11" db="EMBL/GenBank/DDBJ databases">
        <title>Genome sequence and assembly of Colletotrichum spinosum.</title>
        <authorList>
            <person name="Gan P."/>
            <person name="Shirasu K."/>
        </authorList>
    </citation>
    <scope>NUCLEOTIDE SEQUENCE [LARGE SCALE GENOMIC DNA]</scope>
    <source>
        <strain evidence="1 2">CBS 515.97</strain>
    </source>
</reference>
<keyword evidence="2" id="KW-1185">Reference proteome</keyword>
<name>A0A4R8Q2E8_9PEZI</name>
<evidence type="ECO:0000313" key="2">
    <source>
        <dbReference type="Proteomes" id="UP000295083"/>
    </source>
</evidence>
<dbReference type="Proteomes" id="UP000295083">
    <property type="component" value="Unassembled WGS sequence"/>
</dbReference>
<evidence type="ECO:0000313" key="1">
    <source>
        <dbReference type="EMBL" id="TDZ32491.1"/>
    </source>
</evidence>